<keyword evidence="4" id="KW-1185">Reference proteome</keyword>
<proteinExistence type="predicted"/>
<dbReference type="AlphaFoldDB" id="A0A812NHU0"/>
<accession>A0A812NHU0</accession>
<feature type="domain" description="RapZ C-terminal" evidence="2">
    <location>
        <begin position="155"/>
        <end position="244"/>
    </location>
</feature>
<organism evidence="3 4">
    <name type="scientific">Symbiodinium natans</name>
    <dbReference type="NCBI Taxonomy" id="878477"/>
    <lineage>
        <taxon>Eukaryota</taxon>
        <taxon>Sar</taxon>
        <taxon>Alveolata</taxon>
        <taxon>Dinophyceae</taxon>
        <taxon>Suessiales</taxon>
        <taxon>Symbiodiniaceae</taxon>
        <taxon>Symbiodinium</taxon>
    </lineage>
</organism>
<dbReference type="OrthoDB" id="421499at2759"/>
<evidence type="ECO:0000313" key="3">
    <source>
        <dbReference type="EMBL" id="CAE7313583.1"/>
    </source>
</evidence>
<feature type="region of interest" description="Disordered" evidence="1">
    <location>
        <begin position="97"/>
        <end position="128"/>
    </location>
</feature>
<evidence type="ECO:0000259" key="2">
    <source>
        <dbReference type="Pfam" id="PF22740"/>
    </source>
</evidence>
<dbReference type="InterPro" id="IPR053931">
    <property type="entry name" value="RapZ_C"/>
</dbReference>
<dbReference type="Proteomes" id="UP000604046">
    <property type="component" value="Unassembled WGS sequence"/>
</dbReference>
<evidence type="ECO:0000313" key="4">
    <source>
        <dbReference type="Proteomes" id="UP000604046"/>
    </source>
</evidence>
<dbReference type="EMBL" id="CAJNDS010002081">
    <property type="protein sequence ID" value="CAE7313583.1"/>
    <property type="molecule type" value="Genomic_DNA"/>
</dbReference>
<gene>
    <name evidence="3" type="primary">PSR1</name>
    <name evidence="3" type="ORF">SNAT2548_LOCUS16459</name>
</gene>
<feature type="compositionally biased region" description="Basic and acidic residues" evidence="1">
    <location>
        <begin position="97"/>
        <end position="122"/>
    </location>
</feature>
<name>A0A812NHU0_9DINO</name>
<evidence type="ECO:0000256" key="1">
    <source>
        <dbReference type="SAM" id="MobiDB-lite"/>
    </source>
</evidence>
<dbReference type="Pfam" id="PF22740">
    <property type="entry name" value="PapZ_C"/>
    <property type="match status" value="1"/>
</dbReference>
<sequence>MDEECKEQWQFLIGKWLDCKQRGKSYVVNWARGKPDSLSVKMLRGGKGDRGGINVVLTYDKPRNLLVWPAKRKFTLCLDDCGESVRWRYQDTGEAANEWKQEPVSRAPLDRKRRLEEDRGLSEPEELASDDILDSPELDKSQVFFQIVTCGKDRFKDHHMQEQAIVFDVRDFHDPGAGELKHHDGRHDEIITRIRQHGSFASLVASLRRRIRRAVEGSPWPGLHQDRVLLQVGRHRSVALARSSIYILLYENFRNTKLEHEGNFDGFVCCQCGRCRCRTALRLQACEDALREWKRRRPSAAA</sequence>
<comment type="caution">
    <text evidence="3">The sequence shown here is derived from an EMBL/GenBank/DDBJ whole genome shotgun (WGS) entry which is preliminary data.</text>
</comment>
<reference evidence="3" key="1">
    <citation type="submission" date="2021-02" db="EMBL/GenBank/DDBJ databases">
        <authorList>
            <person name="Dougan E. K."/>
            <person name="Rhodes N."/>
            <person name="Thang M."/>
            <person name="Chan C."/>
        </authorList>
    </citation>
    <scope>NUCLEOTIDE SEQUENCE</scope>
</reference>
<protein>
    <submittedName>
        <fullName evidence="3">PSR1 protein</fullName>
    </submittedName>
</protein>